<accession>A0A9P7HA64</accession>
<evidence type="ECO:0000313" key="5">
    <source>
        <dbReference type="Proteomes" id="UP000782241"/>
    </source>
</evidence>
<dbReference type="PANTHER" id="PTHR38111:SF11">
    <property type="entry name" value="TRANSCRIPTION FACTOR DOMAIN-CONTAINING PROTEIN-RELATED"/>
    <property type="match status" value="1"/>
</dbReference>
<dbReference type="Gene3D" id="4.10.240.10">
    <property type="entry name" value="Zn(2)-C6 fungal-type DNA-binding domain"/>
    <property type="match status" value="1"/>
</dbReference>
<dbReference type="EMBL" id="JAGPUO010000006">
    <property type="protein sequence ID" value="KAG5661840.1"/>
    <property type="molecule type" value="Genomic_DNA"/>
</dbReference>
<dbReference type="PANTHER" id="PTHR38111">
    <property type="entry name" value="ZN(2)-C6 FUNGAL-TYPE DOMAIN-CONTAINING PROTEIN-RELATED"/>
    <property type="match status" value="1"/>
</dbReference>
<dbReference type="PROSITE" id="PS50048">
    <property type="entry name" value="ZN2_CY6_FUNGAL_2"/>
    <property type="match status" value="1"/>
</dbReference>
<dbReference type="GO" id="GO:0008270">
    <property type="term" value="F:zinc ion binding"/>
    <property type="evidence" value="ECO:0007669"/>
    <property type="project" value="InterPro"/>
</dbReference>
<evidence type="ECO:0000313" key="4">
    <source>
        <dbReference type="EMBL" id="KAG5661840.1"/>
    </source>
</evidence>
<protein>
    <recommendedName>
        <fullName evidence="3">Zn(2)-C6 fungal-type domain-containing protein</fullName>
    </recommendedName>
</protein>
<dbReference type="SUPFAM" id="SSF57701">
    <property type="entry name" value="Zn2/Cys6 DNA-binding domain"/>
    <property type="match status" value="1"/>
</dbReference>
<dbReference type="InterPro" id="IPR053178">
    <property type="entry name" value="Osmoadaptation_assoc"/>
</dbReference>
<dbReference type="Proteomes" id="UP000782241">
    <property type="component" value="Unassembled WGS sequence"/>
</dbReference>
<dbReference type="Pfam" id="PF11951">
    <property type="entry name" value="Fungal_trans_2"/>
    <property type="match status" value="1"/>
</dbReference>
<comment type="caution">
    <text evidence="4">The sequence shown here is derived from an EMBL/GenBank/DDBJ whole genome shotgun (WGS) entry which is preliminary data.</text>
</comment>
<dbReference type="Pfam" id="PF00172">
    <property type="entry name" value="Zn_clus"/>
    <property type="match status" value="1"/>
</dbReference>
<feature type="domain" description="Zn(2)-C6 fungal-type" evidence="3">
    <location>
        <begin position="10"/>
        <end position="38"/>
    </location>
</feature>
<evidence type="ECO:0000256" key="2">
    <source>
        <dbReference type="SAM" id="MobiDB-lite"/>
    </source>
</evidence>
<dbReference type="InterPro" id="IPR036864">
    <property type="entry name" value="Zn2-C6_fun-type_DNA-bd_sf"/>
</dbReference>
<name>A0A9P7HA64_9HYPO</name>
<keyword evidence="5" id="KW-1185">Reference proteome</keyword>
<feature type="region of interest" description="Disordered" evidence="2">
    <location>
        <begin position="57"/>
        <end position="78"/>
    </location>
</feature>
<dbReference type="SMART" id="SM00066">
    <property type="entry name" value="GAL4"/>
    <property type="match status" value="1"/>
</dbReference>
<gene>
    <name evidence="4" type="ORF">KAF25_004079</name>
</gene>
<organism evidence="4 5">
    <name type="scientific">Fusarium avenaceum</name>
    <dbReference type="NCBI Taxonomy" id="40199"/>
    <lineage>
        <taxon>Eukaryota</taxon>
        <taxon>Fungi</taxon>
        <taxon>Dikarya</taxon>
        <taxon>Ascomycota</taxon>
        <taxon>Pezizomycotina</taxon>
        <taxon>Sordariomycetes</taxon>
        <taxon>Hypocreomycetidae</taxon>
        <taxon>Hypocreales</taxon>
        <taxon>Nectriaceae</taxon>
        <taxon>Fusarium</taxon>
        <taxon>Fusarium tricinctum species complex</taxon>
    </lineage>
</organism>
<evidence type="ECO:0000259" key="3">
    <source>
        <dbReference type="PROSITE" id="PS50048"/>
    </source>
</evidence>
<sequence length="537" mass="59969">MVGVPGRSKGCITCRKRKKGCDKKAPFCGQCLALGIACEGYDRQRIWLNSQGSNQTVYTHSSKSSSPEYESSSRGSPSGVVLHDSLVRTARAQKFTGLFWSDYLSGGNGFSLKASGTTGTQWMRLYENLSEIEPTLQYVAMALSTATLGANNNNIQLKRKSQQAYGLALQQMVTSLESQTRNKDGILAAIQLMRIYEQLFGTDSAKDHTNSRVSQVKGFSKHIDGETALILTRGPSDAWSSTGRQLLADGRLTLINAYTSRRKRSPFSKGQWKRSQLWRSVSDSPLNKLINILVEVPGLLEDLDTFRQASSTEKAIELHSALLAKCRACEIELITWEVEVGDILTIYDYTLVREPLPLPRDDDDLAVIYLSCYHWMTCLMIYSTIGFCELEDPGTERKLSLMDCPSQQVATSYACRIAHAVHLLFQPPAGDYSSVAVFFPFGNALRYLIMMETYGDQIAMSNERLLLVEIFTRPFMGSFVGRFLGNLQADDGIDYGYPIGWLLGMRGVEYRARVWWCGRQAAGLPEITTEDPCRPRE</sequence>
<evidence type="ECO:0000256" key="1">
    <source>
        <dbReference type="ARBA" id="ARBA00023242"/>
    </source>
</evidence>
<proteinExistence type="predicted"/>
<reference evidence="4" key="1">
    <citation type="submission" date="2021-04" db="EMBL/GenBank/DDBJ databases">
        <title>Draft genome of Fusarium avenaceum strain F156N33, isolated from an atmospheric sample in Virginia.</title>
        <authorList>
            <person name="Yang S."/>
            <person name="Vinatzer B.A."/>
            <person name="Coleman J."/>
        </authorList>
    </citation>
    <scope>NUCLEOTIDE SEQUENCE</scope>
    <source>
        <strain evidence="4">F156N33</strain>
    </source>
</reference>
<dbReference type="PROSITE" id="PS00463">
    <property type="entry name" value="ZN2_CY6_FUNGAL_1"/>
    <property type="match status" value="1"/>
</dbReference>
<dbReference type="CDD" id="cd00067">
    <property type="entry name" value="GAL4"/>
    <property type="match status" value="1"/>
</dbReference>
<dbReference type="GO" id="GO:0000981">
    <property type="term" value="F:DNA-binding transcription factor activity, RNA polymerase II-specific"/>
    <property type="evidence" value="ECO:0007669"/>
    <property type="project" value="InterPro"/>
</dbReference>
<keyword evidence="1" id="KW-0539">Nucleus</keyword>
<dbReference type="InterPro" id="IPR021858">
    <property type="entry name" value="Fun_TF"/>
</dbReference>
<feature type="compositionally biased region" description="Low complexity" evidence="2">
    <location>
        <begin position="61"/>
        <end position="78"/>
    </location>
</feature>
<dbReference type="InterPro" id="IPR001138">
    <property type="entry name" value="Zn2Cys6_DnaBD"/>
</dbReference>
<dbReference type="AlphaFoldDB" id="A0A9P7HA64"/>